<evidence type="ECO:0008006" key="4">
    <source>
        <dbReference type="Google" id="ProtNLM"/>
    </source>
</evidence>
<proteinExistence type="predicted"/>
<dbReference type="RefSeq" id="XP_069231365.1">
    <property type="nucleotide sequence ID" value="XM_069371380.1"/>
</dbReference>
<accession>A0AB34KXI2</accession>
<feature type="region of interest" description="Disordered" evidence="1">
    <location>
        <begin position="373"/>
        <end position="507"/>
    </location>
</feature>
<evidence type="ECO:0000256" key="1">
    <source>
        <dbReference type="SAM" id="MobiDB-lite"/>
    </source>
</evidence>
<evidence type="ECO:0000313" key="2">
    <source>
        <dbReference type="EMBL" id="KAL1588260.1"/>
    </source>
</evidence>
<dbReference type="PANTHER" id="PTHR37287">
    <property type="entry name" value="INO EIGHTY SUBUNIT 1"/>
    <property type="match status" value="1"/>
</dbReference>
<organism evidence="2 3">
    <name type="scientific">Cladosporium halotolerans</name>
    <dbReference type="NCBI Taxonomy" id="1052096"/>
    <lineage>
        <taxon>Eukaryota</taxon>
        <taxon>Fungi</taxon>
        <taxon>Dikarya</taxon>
        <taxon>Ascomycota</taxon>
        <taxon>Pezizomycotina</taxon>
        <taxon>Dothideomycetes</taxon>
        <taxon>Dothideomycetidae</taxon>
        <taxon>Cladosporiales</taxon>
        <taxon>Cladosporiaceae</taxon>
        <taxon>Cladosporium</taxon>
    </lineage>
</organism>
<dbReference type="AlphaFoldDB" id="A0AB34KXI2"/>
<reference evidence="2 3" key="1">
    <citation type="journal article" date="2020" name="Microbiol. Resour. Announc.">
        <title>Draft Genome Sequence of a Cladosporium Species Isolated from the Mesophotic Ascidian Didemnum maculosum.</title>
        <authorList>
            <person name="Gioti A."/>
            <person name="Siaperas R."/>
            <person name="Nikolaivits E."/>
            <person name="Le Goff G."/>
            <person name="Ouazzani J."/>
            <person name="Kotoulas G."/>
            <person name="Topakas E."/>
        </authorList>
    </citation>
    <scope>NUCLEOTIDE SEQUENCE [LARGE SCALE GENOMIC DNA]</scope>
    <source>
        <strain evidence="2 3">TM138-S3</strain>
    </source>
</reference>
<dbReference type="PANTHER" id="PTHR37287:SF1">
    <property type="entry name" value="INO EIGHTY SUBUNIT 1"/>
    <property type="match status" value="1"/>
</dbReference>
<feature type="compositionally biased region" description="Acidic residues" evidence="1">
    <location>
        <begin position="725"/>
        <end position="735"/>
    </location>
</feature>
<feature type="compositionally biased region" description="Basic and acidic residues" evidence="1">
    <location>
        <begin position="635"/>
        <end position="646"/>
    </location>
</feature>
<name>A0AB34KXI2_9PEZI</name>
<feature type="region of interest" description="Disordered" evidence="1">
    <location>
        <begin position="619"/>
        <end position="650"/>
    </location>
</feature>
<feature type="compositionally biased region" description="Basic residues" evidence="1">
    <location>
        <begin position="743"/>
        <end position="760"/>
    </location>
</feature>
<feature type="compositionally biased region" description="Pro residues" evidence="1">
    <location>
        <begin position="13"/>
        <end position="32"/>
    </location>
</feature>
<feature type="compositionally biased region" description="Acidic residues" evidence="1">
    <location>
        <begin position="775"/>
        <end position="819"/>
    </location>
</feature>
<feature type="compositionally biased region" description="Low complexity" evidence="1">
    <location>
        <begin position="761"/>
        <end position="774"/>
    </location>
</feature>
<gene>
    <name evidence="2" type="ORF">WHR41_02774</name>
</gene>
<dbReference type="InterPro" id="IPR038014">
    <property type="entry name" value="Ies1"/>
</dbReference>
<sequence length="819" mass="89933">MSSLSHILSAPDEPTPPAHATPAKDMPPPTGSQPPKQEQPAAETPQGDHGTPNEQGDEPMYTSTTTSTRRNASGSVSSVYSGNKIRHLKKEDGIPFWRKDIQYDFLKLVFYDQTKCFSKYSDGSSGFTFAEIYIDAMAKSSKCSKILKEKLLQDTEGAISMAMVCLLVNVGRMNTTLNFFPEMRAQLRTYHSIPALQAHQDPNAYKQLQDAPRLKSILKGATEDDPQPSTLEEVKAAQKPRTNPVNLIFVLAQFAPKISETHFIPPRDFYDLVMRGSLSSASRARAFLWLVWWYLESDFTLEDAQRNPFGAGRYGENEEGTGALPLKVPNLESLTEEQAALENLDTEEEQLFGEVKRKERIAILASEPSPAMTALKRARKEKGLASGGAQGYRSEDEGSEAGWYSRPSVTSAARHAVGVDGESAHTKSPSPAIGRGFQPVNSATKHPQDMRINTLLNDEGNPEGSPSTTTPVPVKKGPGRGNWRRHKKTDASPATGRSASGEGSHHVPLLPNNGSMFVNENPATPGSAYAASFATANSPQRLAFQPPTTGDHVPTPSYQAQKRSRGVTQHQNALINHRRQQIDYTLDRRIRRLHVRARSTRESEGAFFRAWRRVKAMPPDYDSEEETIRARKARDRTEGKDDEWRRGGAGSEEQARALLAGFVRVEGEAADLGEEARALARALRRAGRRLDRWQEAALPGQAVVRRREREAGGLLYASRAWEQEAEGEGLEEEETVAPAIVVNKRRGPKGPRKSAGKGKGKAAAAAAAAAVVEDVNMEDEVGEDEGGGELDEEDREMLGEVDADADESEEDEDETMADE</sequence>
<dbReference type="GO" id="GO:0031011">
    <property type="term" value="C:Ino80 complex"/>
    <property type="evidence" value="ECO:0007669"/>
    <property type="project" value="InterPro"/>
</dbReference>
<evidence type="ECO:0000313" key="3">
    <source>
        <dbReference type="Proteomes" id="UP000803884"/>
    </source>
</evidence>
<dbReference type="GeneID" id="96004218"/>
<protein>
    <recommendedName>
        <fullName evidence="4">Ino eighty subunit 1</fullName>
    </recommendedName>
</protein>
<dbReference type="Proteomes" id="UP000803884">
    <property type="component" value="Unassembled WGS sequence"/>
</dbReference>
<comment type="caution">
    <text evidence="2">The sequence shown here is derived from an EMBL/GenBank/DDBJ whole genome shotgun (WGS) entry which is preliminary data.</text>
</comment>
<feature type="region of interest" description="Disordered" evidence="1">
    <location>
        <begin position="1"/>
        <end position="77"/>
    </location>
</feature>
<feature type="region of interest" description="Disordered" evidence="1">
    <location>
        <begin position="541"/>
        <end position="564"/>
    </location>
</feature>
<dbReference type="EMBL" id="JAAQHG020000007">
    <property type="protein sequence ID" value="KAL1588260.1"/>
    <property type="molecule type" value="Genomic_DNA"/>
</dbReference>
<feature type="region of interest" description="Disordered" evidence="1">
    <location>
        <begin position="725"/>
        <end position="819"/>
    </location>
</feature>
<keyword evidence="3" id="KW-1185">Reference proteome</keyword>